<proteinExistence type="predicted"/>
<gene>
    <name evidence="8" type="ORF">ENQ20_03910</name>
</gene>
<evidence type="ECO:0000256" key="7">
    <source>
        <dbReference type="ARBA" id="ARBA00050019"/>
    </source>
</evidence>
<evidence type="ECO:0000256" key="1">
    <source>
        <dbReference type="ARBA" id="ARBA00022617"/>
    </source>
</evidence>
<dbReference type="SUPFAM" id="SSF54909">
    <property type="entry name" value="Dimeric alpha+beta barrel"/>
    <property type="match status" value="1"/>
</dbReference>
<reference evidence="8" key="1">
    <citation type="journal article" date="2020" name="mSystems">
        <title>Genome- and Community-Level Interaction Insights into Carbon Utilization and Element Cycling Functions of Hydrothermarchaeota in Hydrothermal Sediment.</title>
        <authorList>
            <person name="Zhou Z."/>
            <person name="Liu Y."/>
            <person name="Xu W."/>
            <person name="Pan J."/>
            <person name="Luo Z.H."/>
            <person name="Li M."/>
        </authorList>
    </citation>
    <scope>NUCLEOTIDE SEQUENCE [LARGE SCALE GENOMIC DNA]</scope>
    <source>
        <strain evidence="8">SpSt-289</strain>
    </source>
</reference>
<evidence type="ECO:0000313" key="8">
    <source>
        <dbReference type="EMBL" id="HDX30621.1"/>
    </source>
</evidence>
<dbReference type="GO" id="GO:0046872">
    <property type="term" value="F:metal ion binding"/>
    <property type="evidence" value="ECO:0007669"/>
    <property type="project" value="UniProtKB-KW"/>
</dbReference>
<comment type="pathway">
    <text evidence="4">Porphyrin-containing compound metabolism.</text>
</comment>
<accession>A0A7C1JG78</accession>
<organism evidence="8">
    <name type="scientific">Caldilinea aerophila</name>
    <dbReference type="NCBI Taxonomy" id="133453"/>
    <lineage>
        <taxon>Bacteria</taxon>
        <taxon>Bacillati</taxon>
        <taxon>Chloroflexota</taxon>
        <taxon>Caldilineae</taxon>
        <taxon>Caldilineales</taxon>
        <taxon>Caldilineaceae</taxon>
        <taxon>Caldilinea</taxon>
    </lineage>
</organism>
<dbReference type="GO" id="GO:0016491">
    <property type="term" value="F:oxidoreductase activity"/>
    <property type="evidence" value="ECO:0007669"/>
    <property type="project" value="InterPro"/>
</dbReference>
<dbReference type="Pfam" id="PF06778">
    <property type="entry name" value="Chlor_dismutase"/>
    <property type="match status" value="1"/>
</dbReference>
<comment type="catalytic activity">
    <reaction evidence="5">
        <text>Fe-coproporphyrin III + 2 H2O2 + 2 H(+) = heme b + 2 CO2 + 4 H2O</text>
        <dbReference type="Rhea" id="RHEA:56516"/>
        <dbReference type="ChEBI" id="CHEBI:15377"/>
        <dbReference type="ChEBI" id="CHEBI:15378"/>
        <dbReference type="ChEBI" id="CHEBI:16240"/>
        <dbReference type="ChEBI" id="CHEBI:16526"/>
        <dbReference type="ChEBI" id="CHEBI:60344"/>
        <dbReference type="ChEBI" id="CHEBI:68438"/>
        <dbReference type="EC" id="1.3.98.5"/>
    </reaction>
    <physiologicalReaction direction="left-to-right" evidence="5">
        <dbReference type="Rhea" id="RHEA:56517"/>
    </physiologicalReaction>
</comment>
<dbReference type="EC" id="1.3.98.5" evidence="7"/>
<dbReference type="InterPro" id="IPR011008">
    <property type="entry name" value="Dimeric_a/b-barrel"/>
</dbReference>
<comment type="cofactor">
    <cofactor evidence="6">
        <name>Fe-coproporphyrin III</name>
        <dbReference type="ChEBI" id="CHEBI:68438"/>
    </cofactor>
</comment>
<keyword evidence="1" id="KW-0349">Heme</keyword>
<protein>
    <recommendedName>
        <fullName evidence="7">hydrogen peroxide-dependent heme synthase</fullName>
        <ecNumber evidence="7">1.3.98.5</ecNumber>
    </recommendedName>
</protein>
<evidence type="ECO:0000256" key="4">
    <source>
        <dbReference type="ARBA" id="ARBA00023444"/>
    </source>
</evidence>
<keyword evidence="2" id="KW-0479">Metal-binding</keyword>
<evidence type="ECO:0000256" key="3">
    <source>
        <dbReference type="ARBA" id="ARBA00023004"/>
    </source>
</evidence>
<comment type="caution">
    <text evidence="8">The sequence shown here is derived from an EMBL/GenBank/DDBJ whole genome shotgun (WGS) entry which is preliminary data.</text>
</comment>
<name>A0A7C1JG78_9CHLR</name>
<dbReference type="EMBL" id="DSMG01000044">
    <property type="protein sequence ID" value="HDX30621.1"/>
    <property type="molecule type" value="Genomic_DNA"/>
</dbReference>
<dbReference type="InterPro" id="IPR010644">
    <property type="entry name" value="ChdC/CLD"/>
</dbReference>
<evidence type="ECO:0000256" key="2">
    <source>
        <dbReference type="ARBA" id="ARBA00022723"/>
    </source>
</evidence>
<dbReference type="GO" id="GO:0020037">
    <property type="term" value="F:heme binding"/>
    <property type="evidence" value="ECO:0007669"/>
    <property type="project" value="InterPro"/>
</dbReference>
<dbReference type="AlphaFoldDB" id="A0A7C1JG78"/>
<dbReference type="Gene3D" id="3.30.70.1030">
    <property type="entry name" value="Apc35880, domain 1"/>
    <property type="match status" value="1"/>
</dbReference>
<evidence type="ECO:0000256" key="6">
    <source>
        <dbReference type="ARBA" id="ARBA00049935"/>
    </source>
</evidence>
<sequence length="244" mass="27768">MTQPFATDERLDISEQARTADGQVIRLNRRLFMQLHAFGGCADPEPLIDSLRRQSFGSVLYLDLNDPQGVALLTFSEDADFFVGELRSYLNRPPFVTLQPKPEYTMFGRTYAIGNEEDLERALITRPRQKVCDPKWPWAIWYPLRRAGSFEQLSPQEQRTILMEHGGVGHAYGRAGYGTDIRLACFGLDKNDNDFVVALIGPELYPLSSIVQRMRKTKQTSLHLARLGPFFVGKAIWQYEGVHA</sequence>
<evidence type="ECO:0000256" key="5">
    <source>
        <dbReference type="ARBA" id="ARBA00049896"/>
    </source>
</evidence>
<keyword evidence="3" id="KW-0408">Iron</keyword>